<gene>
    <name evidence="3" type="ORF">EUA06_21890</name>
</gene>
<comment type="caution">
    <text evidence="3">The sequence shown here is derived from an EMBL/GenBank/DDBJ whole genome shotgun (WGS) entry which is preliminary data.</text>
</comment>
<dbReference type="Gene3D" id="3.30.450.380">
    <property type="match status" value="1"/>
</dbReference>
<evidence type="ECO:0000259" key="2">
    <source>
        <dbReference type="Pfam" id="PF00437"/>
    </source>
</evidence>
<reference evidence="3 4" key="1">
    <citation type="submission" date="2019-01" db="EMBL/GenBank/DDBJ databases">
        <title>Novel species of Nocardioides.</title>
        <authorList>
            <person name="Liu Q."/>
            <person name="Xin Y.-H."/>
        </authorList>
    </citation>
    <scope>NUCLEOTIDE SEQUENCE [LARGE SCALE GENOMIC DNA]</scope>
    <source>
        <strain evidence="3 4">HLT3-15</strain>
    </source>
</reference>
<dbReference type="InterPro" id="IPR050921">
    <property type="entry name" value="T4SS_GSP_E_ATPase"/>
</dbReference>
<evidence type="ECO:0000313" key="4">
    <source>
        <dbReference type="Proteomes" id="UP000291838"/>
    </source>
</evidence>
<dbReference type="Gene3D" id="3.40.50.300">
    <property type="entry name" value="P-loop containing nucleotide triphosphate hydrolases"/>
    <property type="match status" value="1"/>
</dbReference>
<evidence type="ECO:0000256" key="1">
    <source>
        <dbReference type="ARBA" id="ARBA00006611"/>
    </source>
</evidence>
<accession>A0A4V1RJC5</accession>
<dbReference type="InterPro" id="IPR027417">
    <property type="entry name" value="P-loop_NTPase"/>
</dbReference>
<dbReference type="InterPro" id="IPR001482">
    <property type="entry name" value="T2SS/T4SS_dom"/>
</dbReference>
<dbReference type="AlphaFoldDB" id="A0A4V1RJC5"/>
<sequence>MVDPDLLRTVHREVGDRLHREQQRRLRSGQGELAGANEQQYTRRLIADVIREHAEKLLAVGQSPLDPEIEQELAEGVHARMFGAGRLQSLLNDESIEEIAINGYDNVWVSRAESKTPWERAESVASSDEELIEVIQGLAAYAGLNSRPWDAANPELDLTLPDGSRLSGVMGVAPWPSVSIRRHRWEKAELADLVGNDTITDEAADFLRAIVQARFNIMIAGGTKSGKTTLLRALAAEIGPEERIVTVENALELGLHKFEDRHPNCVPMEVRLANSEGQGYIGMDRLVRRTLRMAPDRVIVGEVLGPEIVQMLNAMGQGNDGSMSTIHARNSREVFERIATYAIQSQERLPHEASFRLIAGGLDYVVFISRHPKTGKRRLDSILEVNGYEDSVLASEIFSAGPHGSATWTGTTPQRLDYLAAAGWQQPSTGGW</sequence>
<proteinExistence type="inferred from homology"/>
<dbReference type="OrthoDB" id="9810761at2"/>
<dbReference type="Pfam" id="PF00437">
    <property type="entry name" value="T2SSE"/>
    <property type="match status" value="1"/>
</dbReference>
<organism evidence="3 4">
    <name type="scientific">Nocardioides glacieisoli</name>
    <dbReference type="NCBI Taxonomy" id="1168730"/>
    <lineage>
        <taxon>Bacteria</taxon>
        <taxon>Bacillati</taxon>
        <taxon>Actinomycetota</taxon>
        <taxon>Actinomycetes</taxon>
        <taxon>Propionibacteriales</taxon>
        <taxon>Nocardioidaceae</taxon>
        <taxon>Nocardioides</taxon>
    </lineage>
</organism>
<dbReference type="CDD" id="cd01130">
    <property type="entry name" value="VirB11-like_ATPase"/>
    <property type="match status" value="1"/>
</dbReference>
<dbReference type="Proteomes" id="UP000291838">
    <property type="component" value="Unassembled WGS sequence"/>
</dbReference>
<evidence type="ECO:0000313" key="3">
    <source>
        <dbReference type="EMBL" id="RYB88302.1"/>
    </source>
</evidence>
<dbReference type="EMBL" id="SDWS01000018">
    <property type="protein sequence ID" value="RYB88302.1"/>
    <property type="molecule type" value="Genomic_DNA"/>
</dbReference>
<name>A0A4V1RJC5_9ACTN</name>
<dbReference type="SUPFAM" id="SSF52540">
    <property type="entry name" value="P-loop containing nucleoside triphosphate hydrolases"/>
    <property type="match status" value="1"/>
</dbReference>
<dbReference type="PANTHER" id="PTHR30486">
    <property type="entry name" value="TWITCHING MOTILITY PROTEIN PILT"/>
    <property type="match status" value="1"/>
</dbReference>
<keyword evidence="4" id="KW-1185">Reference proteome</keyword>
<dbReference type="PANTHER" id="PTHR30486:SF15">
    <property type="entry name" value="TYPE II_IV SECRETION SYSTEM ATPASE"/>
    <property type="match status" value="1"/>
</dbReference>
<dbReference type="GO" id="GO:0016887">
    <property type="term" value="F:ATP hydrolysis activity"/>
    <property type="evidence" value="ECO:0007669"/>
    <property type="project" value="InterPro"/>
</dbReference>
<protein>
    <submittedName>
        <fullName evidence="3">CpaF family protein</fullName>
    </submittedName>
</protein>
<feature type="domain" description="Bacterial type II secretion system protein E" evidence="2">
    <location>
        <begin position="87"/>
        <end position="346"/>
    </location>
</feature>
<comment type="similarity">
    <text evidence="1">Belongs to the GSP E family.</text>
</comment>